<organism evidence="1 2">
    <name type="scientific">Actinomadura viridis</name>
    <dbReference type="NCBI Taxonomy" id="58110"/>
    <lineage>
        <taxon>Bacteria</taxon>
        <taxon>Bacillati</taxon>
        <taxon>Actinomycetota</taxon>
        <taxon>Actinomycetes</taxon>
        <taxon>Streptosporangiales</taxon>
        <taxon>Thermomonosporaceae</taxon>
        <taxon>Actinomadura</taxon>
    </lineage>
</organism>
<dbReference type="Proteomes" id="UP000614047">
    <property type="component" value="Unassembled WGS sequence"/>
</dbReference>
<reference evidence="1" key="1">
    <citation type="submission" date="2020-11" db="EMBL/GenBank/DDBJ databases">
        <title>Sequencing the genomes of 1000 actinobacteria strains.</title>
        <authorList>
            <person name="Klenk H.-P."/>
        </authorList>
    </citation>
    <scope>NUCLEOTIDE SEQUENCE</scope>
    <source>
        <strain evidence="1">DSM 43175</strain>
    </source>
</reference>
<evidence type="ECO:0008006" key="3">
    <source>
        <dbReference type="Google" id="ProtNLM"/>
    </source>
</evidence>
<evidence type="ECO:0000313" key="1">
    <source>
        <dbReference type="EMBL" id="MBG6089450.1"/>
    </source>
</evidence>
<dbReference type="EMBL" id="JADOUA010000001">
    <property type="protein sequence ID" value="MBG6089450.1"/>
    <property type="molecule type" value="Genomic_DNA"/>
</dbReference>
<name>A0A931GJQ8_9ACTN</name>
<comment type="caution">
    <text evidence="1">The sequence shown here is derived from an EMBL/GenBank/DDBJ whole genome shotgun (WGS) entry which is preliminary data.</text>
</comment>
<keyword evidence="2" id="KW-1185">Reference proteome</keyword>
<evidence type="ECO:0000313" key="2">
    <source>
        <dbReference type="Proteomes" id="UP000614047"/>
    </source>
</evidence>
<protein>
    <recommendedName>
        <fullName evidence="3">Cupin domain-containing protein</fullName>
    </recommendedName>
</protein>
<accession>A0A931GJQ8</accession>
<gene>
    <name evidence="1" type="ORF">IW256_003563</name>
</gene>
<proteinExistence type="predicted"/>
<dbReference type="AlphaFoldDB" id="A0A931GJQ8"/>
<sequence length="34" mass="3632">MQITRSSIDTVKGPADWFTGEVYIAEYAAAPATA</sequence>